<dbReference type="NCBIfam" id="NF005208">
    <property type="entry name" value="PRK06676.1"/>
    <property type="match status" value="1"/>
</dbReference>
<dbReference type="GO" id="GO:0016114">
    <property type="term" value="P:terpenoid biosynthetic process"/>
    <property type="evidence" value="ECO:0007669"/>
    <property type="project" value="UniProtKB-UniRule"/>
</dbReference>
<organism evidence="8 9">
    <name type="scientific">Mahella australiensis (strain DSM 15567 / CIP 107919 / 50-1 BON)</name>
    <dbReference type="NCBI Taxonomy" id="697281"/>
    <lineage>
        <taxon>Bacteria</taxon>
        <taxon>Bacillati</taxon>
        <taxon>Bacillota</taxon>
        <taxon>Clostridia</taxon>
        <taxon>Thermoanaerobacterales</taxon>
        <taxon>Thermoanaerobacterales Family IV. Incertae Sedis</taxon>
        <taxon>Mahella</taxon>
    </lineage>
</organism>
<dbReference type="KEGG" id="mas:Mahau_1670"/>
<keyword evidence="5" id="KW-0414">Isoprene biosynthesis</keyword>
<comment type="catalytic activity">
    <reaction evidence="5">
        <text>dimethylallyl diphosphate + 2 oxidized [2Fe-2S]-[ferredoxin] + H2O = (2E)-4-hydroxy-3-methylbut-2-enyl diphosphate + 2 reduced [2Fe-2S]-[ferredoxin] + 2 H(+)</text>
        <dbReference type="Rhea" id="RHEA:24825"/>
        <dbReference type="Rhea" id="RHEA-COMP:10000"/>
        <dbReference type="Rhea" id="RHEA-COMP:10001"/>
        <dbReference type="ChEBI" id="CHEBI:15377"/>
        <dbReference type="ChEBI" id="CHEBI:15378"/>
        <dbReference type="ChEBI" id="CHEBI:33737"/>
        <dbReference type="ChEBI" id="CHEBI:33738"/>
        <dbReference type="ChEBI" id="CHEBI:57623"/>
        <dbReference type="ChEBI" id="CHEBI:128753"/>
        <dbReference type="EC" id="1.17.7.4"/>
    </reaction>
</comment>
<feature type="binding site" evidence="5">
    <location>
        <position position="74"/>
    </location>
    <ligand>
        <name>(2E)-4-hydroxy-3-methylbut-2-enyl diphosphate</name>
        <dbReference type="ChEBI" id="CHEBI:128753"/>
    </ligand>
</feature>
<feature type="binding site" evidence="5">
    <location>
        <position position="162"/>
    </location>
    <ligand>
        <name>(2E)-4-hydroxy-3-methylbut-2-enyl diphosphate</name>
        <dbReference type="ChEBI" id="CHEBI:128753"/>
    </ligand>
</feature>
<dbReference type="NCBIfam" id="NF000907">
    <property type="entry name" value="PRK00087.1"/>
    <property type="match status" value="1"/>
</dbReference>
<feature type="binding site" evidence="5">
    <location>
        <position position="218"/>
    </location>
    <ligand>
        <name>(2E)-4-hydroxy-3-methylbut-2-enyl diphosphate</name>
        <dbReference type="ChEBI" id="CHEBI:128753"/>
    </ligand>
</feature>
<feature type="binding site" evidence="5">
    <location>
        <position position="96"/>
    </location>
    <ligand>
        <name>[4Fe-4S] cluster</name>
        <dbReference type="ChEBI" id="CHEBI:49883"/>
    </ligand>
</feature>
<keyword evidence="1 5" id="KW-0004">4Fe-4S</keyword>
<keyword evidence="2 5" id="KW-0479">Metal-binding</keyword>
<dbReference type="Pfam" id="PF00575">
    <property type="entry name" value="S1"/>
    <property type="match status" value="4"/>
</dbReference>
<protein>
    <recommendedName>
        <fullName evidence="5">4-hydroxy-3-methylbut-2-enyl diphosphate reductase</fullName>
        <shortName evidence="5">HMBPP reductase</shortName>
        <ecNumber evidence="5">1.17.7.4</ecNumber>
    </recommendedName>
</protein>
<reference evidence="8 9" key="2">
    <citation type="journal article" date="2011" name="Stand. Genomic Sci.">
        <title>Complete genome sequence of Mahella australiensis type strain (50-1 BON).</title>
        <authorList>
            <person name="Sikorski J."/>
            <person name="Teshima H."/>
            <person name="Nolan M."/>
            <person name="Lucas S."/>
            <person name="Hammon N."/>
            <person name="Deshpande S."/>
            <person name="Cheng J.F."/>
            <person name="Pitluck S."/>
            <person name="Liolios K."/>
            <person name="Pagani I."/>
            <person name="Ivanova N."/>
            <person name="Huntemann M."/>
            <person name="Mavromatis K."/>
            <person name="Ovchinikova G."/>
            <person name="Pati A."/>
            <person name="Tapia R."/>
            <person name="Han C."/>
            <person name="Goodwin L."/>
            <person name="Chen A."/>
            <person name="Palaniappan K."/>
            <person name="Land M."/>
            <person name="Hauser L."/>
            <person name="Ngatchou-Djao O.D."/>
            <person name="Rohde M."/>
            <person name="Pukall R."/>
            <person name="Spring S."/>
            <person name="Abt B."/>
            <person name="Goker M."/>
            <person name="Detter J.C."/>
            <person name="Woyke T."/>
            <person name="Bristow J."/>
            <person name="Markowitz V."/>
            <person name="Hugenholtz P."/>
            <person name="Eisen J.A."/>
            <person name="Kyrpides N.C."/>
            <person name="Klenk H.P."/>
            <person name="Lapidus A."/>
        </authorList>
    </citation>
    <scope>NUCLEOTIDE SEQUENCE [LARGE SCALE GENOMIC DNA]</scope>
    <source>
        <strain evidence="9">DSM 15567 / CIP 107919 / 50-1 BON</strain>
    </source>
</reference>
<feature type="binding site" evidence="5">
    <location>
        <position position="220"/>
    </location>
    <ligand>
        <name>(2E)-4-hydroxy-3-methylbut-2-enyl diphosphate</name>
        <dbReference type="ChEBI" id="CHEBI:128753"/>
    </ligand>
</feature>
<feature type="binding site" evidence="5">
    <location>
        <position position="42"/>
    </location>
    <ligand>
        <name>isopentenyl diphosphate</name>
        <dbReference type="ChEBI" id="CHEBI:128769"/>
    </ligand>
</feature>
<dbReference type="AlphaFoldDB" id="F3ZZM5"/>
<feature type="domain" description="S1 motif" evidence="7">
    <location>
        <begin position="338"/>
        <end position="408"/>
    </location>
</feature>
<feature type="binding site" evidence="5">
    <location>
        <position position="190"/>
    </location>
    <ligand>
        <name>[4Fe-4S] cluster</name>
        <dbReference type="ChEBI" id="CHEBI:49883"/>
    </ligand>
</feature>
<feature type="binding site" evidence="5">
    <location>
        <position position="219"/>
    </location>
    <ligand>
        <name>dimethylallyl diphosphate</name>
        <dbReference type="ChEBI" id="CHEBI:57623"/>
    </ligand>
</feature>
<keyword evidence="5" id="KW-0560">Oxidoreductase</keyword>
<comment type="function">
    <text evidence="5">Catalyzes the conversion of 1-hydroxy-2-methyl-2-(E)-butenyl 4-diphosphate (HMBPP) into a mixture of isopentenyl diphosphate (IPP) and dimethylallyl diphosphate (DMAPP). Acts in the terminal step of the DOXP/MEP pathway for isoprenoid precursor biosynthesis.</text>
</comment>
<dbReference type="GO" id="GO:0050992">
    <property type="term" value="P:dimethylallyl diphosphate biosynthetic process"/>
    <property type="evidence" value="ECO:0007669"/>
    <property type="project" value="UniProtKB-UniRule"/>
</dbReference>
<dbReference type="CDD" id="cd05688">
    <property type="entry name" value="S1_RPS1_repeat_ec3"/>
    <property type="match status" value="1"/>
</dbReference>
<dbReference type="SMART" id="SM00316">
    <property type="entry name" value="S1"/>
    <property type="match status" value="4"/>
</dbReference>
<dbReference type="UniPathway" id="UPA00059">
    <property type="reaction ID" value="UER00105"/>
</dbReference>
<dbReference type="FunFam" id="2.40.50.140:FF:000051">
    <property type="entry name" value="RNA-binding transcriptional accessory protein"/>
    <property type="match status" value="2"/>
</dbReference>
<dbReference type="Gene3D" id="3.40.50.11270">
    <property type="match status" value="1"/>
</dbReference>
<dbReference type="eggNOG" id="COG0539">
    <property type="taxonomic scope" value="Bacteria"/>
</dbReference>
<feature type="binding site" evidence="5">
    <location>
        <position position="262"/>
    </location>
    <ligand>
        <name>dimethylallyl diphosphate</name>
        <dbReference type="ChEBI" id="CHEBI:57623"/>
    </ligand>
</feature>
<evidence type="ECO:0000313" key="8">
    <source>
        <dbReference type="EMBL" id="AEE96851.1"/>
    </source>
</evidence>
<dbReference type="GO" id="GO:0051745">
    <property type="term" value="F:4-hydroxy-3-methylbut-2-enyl diphosphate reductase activity"/>
    <property type="evidence" value="ECO:0007669"/>
    <property type="project" value="UniProtKB-UniRule"/>
</dbReference>
<dbReference type="Gene3D" id="2.40.50.140">
    <property type="entry name" value="Nucleic acid-binding proteins"/>
    <property type="match status" value="4"/>
</dbReference>
<feature type="binding site" evidence="5">
    <location>
        <position position="218"/>
    </location>
    <ligand>
        <name>dimethylallyl diphosphate</name>
        <dbReference type="ChEBI" id="CHEBI:57623"/>
    </ligand>
</feature>
<feature type="domain" description="S1 motif" evidence="7">
    <location>
        <begin position="598"/>
        <end position="667"/>
    </location>
</feature>
<feature type="binding site" evidence="5">
    <location>
        <position position="262"/>
    </location>
    <ligand>
        <name>isopentenyl diphosphate</name>
        <dbReference type="ChEBI" id="CHEBI:128769"/>
    </ligand>
</feature>
<dbReference type="CDD" id="cd04472">
    <property type="entry name" value="S1_PNPase"/>
    <property type="match status" value="1"/>
</dbReference>
<dbReference type="InterPro" id="IPR035104">
    <property type="entry name" value="Ribosomal_protein_S1-like"/>
</dbReference>
<dbReference type="PANTHER" id="PTHR30426:SF0">
    <property type="entry name" value="4-HYDROXY-3-METHYLBUT-2-ENYL DIPHOSPHATE REDUCTASE"/>
    <property type="match status" value="1"/>
</dbReference>
<evidence type="ECO:0000256" key="1">
    <source>
        <dbReference type="ARBA" id="ARBA00022485"/>
    </source>
</evidence>
<feature type="domain" description="S1 motif" evidence="7">
    <location>
        <begin position="513"/>
        <end position="581"/>
    </location>
</feature>
<dbReference type="STRING" id="697281.Mahau_1670"/>
<feature type="binding site" evidence="5">
    <location>
        <position position="219"/>
    </location>
    <ligand>
        <name>(2E)-4-hydroxy-3-methylbut-2-enyl diphosphate</name>
        <dbReference type="ChEBI" id="CHEBI:128753"/>
    </ligand>
</feature>
<keyword evidence="3 5" id="KW-0408">Iron</keyword>
<dbReference type="Proteomes" id="UP000008457">
    <property type="component" value="Chromosome"/>
</dbReference>
<dbReference type="CDD" id="cd04465">
    <property type="entry name" value="S1_RPS1_repeat_ec2_hs2"/>
    <property type="match status" value="1"/>
</dbReference>
<dbReference type="GO" id="GO:0003729">
    <property type="term" value="F:mRNA binding"/>
    <property type="evidence" value="ECO:0007669"/>
    <property type="project" value="UniProtKB-ARBA"/>
</dbReference>
<dbReference type="InterPro" id="IPR012340">
    <property type="entry name" value="NA-bd_OB-fold"/>
</dbReference>
<feature type="binding site" evidence="5">
    <location>
        <position position="74"/>
    </location>
    <ligand>
        <name>isopentenyl diphosphate</name>
        <dbReference type="ChEBI" id="CHEBI:128769"/>
    </ligand>
</feature>
<evidence type="ECO:0000256" key="2">
    <source>
        <dbReference type="ARBA" id="ARBA00022723"/>
    </source>
</evidence>
<feature type="binding site" evidence="5">
    <location>
        <position position="262"/>
    </location>
    <ligand>
        <name>(2E)-4-hydroxy-3-methylbut-2-enyl diphosphate</name>
        <dbReference type="ChEBI" id="CHEBI:128753"/>
    </ligand>
</feature>
<dbReference type="GO" id="GO:0019288">
    <property type="term" value="P:isopentenyl diphosphate biosynthetic process, methylerythritol 4-phosphate pathway"/>
    <property type="evidence" value="ECO:0007669"/>
    <property type="project" value="UniProtKB-UniRule"/>
</dbReference>
<dbReference type="RefSeq" id="WP_013781279.1">
    <property type="nucleotide sequence ID" value="NC_015520.1"/>
</dbReference>
<evidence type="ECO:0000256" key="4">
    <source>
        <dbReference type="ARBA" id="ARBA00023014"/>
    </source>
</evidence>
<dbReference type="CDD" id="cd13944">
    <property type="entry name" value="lytB_ispH"/>
    <property type="match status" value="1"/>
</dbReference>
<dbReference type="UniPathway" id="UPA00056">
    <property type="reaction ID" value="UER00097"/>
</dbReference>
<evidence type="ECO:0000256" key="6">
    <source>
        <dbReference type="SAM" id="MobiDB-lite"/>
    </source>
</evidence>
<dbReference type="Gene3D" id="3.40.1010.20">
    <property type="entry name" value="4-hydroxy-3-methylbut-2-enyl diphosphate reductase, catalytic domain"/>
    <property type="match status" value="2"/>
</dbReference>
<dbReference type="SUPFAM" id="SSF50249">
    <property type="entry name" value="Nucleic acid-binding proteins"/>
    <property type="match status" value="4"/>
</dbReference>
<evidence type="ECO:0000256" key="5">
    <source>
        <dbReference type="HAMAP-Rule" id="MF_00191"/>
    </source>
</evidence>
<dbReference type="PROSITE" id="PS50126">
    <property type="entry name" value="S1"/>
    <property type="match status" value="4"/>
</dbReference>
<feature type="compositionally biased region" description="Basic and acidic residues" evidence="6">
    <location>
        <begin position="677"/>
        <end position="693"/>
    </location>
</feature>
<comment type="similarity">
    <text evidence="5">Belongs to the IspH family.</text>
</comment>
<dbReference type="eggNOG" id="COG0761">
    <property type="taxonomic scope" value="Bacteria"/>
</dbReference>
<feature type="binding site" evidence="5">
    <location>
        <position position="42"/>
    </location>
    <ligand>
        <name>dimethylallyl diphosphate</name>
        <dbReference type="ChEBI" id="CHEBI:57623"/>
    </ligand>
</feature>
<feature type="active site" description="Proton donor" evidence="5">
    <location>
        <position position="126"/>
    </location>
</feature>
<evidence type="ECO:0000259" key="7">
    <source>
        <dbReference type="PROSITE" id="PS50126"/>
    </source>
</evidence>
<feature type="binding site" evidence="5">
    <location>
        <position position="219"/>
    </location>
    <ligand>
        <name>isopentenyl diphosphate</name>
        <dbReference type="ChEBI" id="CHEBI:128769"/>
    </ligand>
</feature>
<comment type="cofactor">
    <cofactor evidence="5">
        <name>[4Fe-4S] cluster</name>
        <dbReference type="ChEBI" id="CHEBI:49883"/>
    </cofactor>
    <text evidence="5">Binds 1 [4Fe-4S] cluster per subunit.</text>
</comment>
<dbReference type="HOGENOM" id="CLU_015805_3_1_9"/>
<evidence type="ECO:0000256" key="3">
    <source>
        <dbReference type="ARBA" id="ARBA00023004"/>
    </source>
</evidence>
<dbReference type="NCBIfam" id="NF002187">
    <property type="entry name" value="PRK01045.1-1"/>
    <property type="match status" value="1"/>
</dbReference>
<accession>F3ZZM5</accession>
<dbReference type="PANTHER" id="PTHR30426">
    <property type="entry name" value="4-HYDROXY-3-METHYLBUT-2-ENYL DIPHOSPHATE REDUCTASE"/>
    <property type="match status" value="1"/>
</dbReference>
<proteinExistence type="inferred from homology"/>
<dbReference type="InterPro" id="IPR003451">
    <property type="entry name" value="LytB/IspH"/>
</dbReference>
<dbReference type="Pfam" id="PF02401">
    <property type="entry name" value="LYTB"/>
    <property type="match status" value="1"/>
</dbReference>
<feature type="binding site" evidence="5">
    <location>
        <position position="124"/>
    </location>
    <ligand>
        <name>isopentenyl diphosphate</name>
        <dbReference type="ChEBI" id="CHEBI:128769"/>
    </ligand>
</feature>
<comment type="catalytic activity">
    <reaction evidence="5">
        <text>isopentenyl diphosphate + 2 oxidized [2Fe-2S]-[ferredoxin] + H2O = (2E)-4-hydroxy-3-methylbut-2-enyl diphosphate + 2 reduced [2Fe-2S]-[ferredoxin] + 2 H(+)</text>
        <dbReference type="Rhea" id="RHEA:24488"/>
        <dbReference type="Rhea" id="RHEA-COMP:10000"/>
        <dbReference type="Rhea" id="RHEA-COMP:10001"/>
        <dbReference type="ChEBI" id="CHEBI:15377"/>
        <dbReference type="ChEBI" id="CHEBI:15378"/>
        <dbReference type="ChEBI" id="CHEBI:33737"/>
        <dbReference type="ChEBI" id="CHEBI:33738"/>
        <dbReference type="ChEBI" id="CHEBI:128753"/>
        <dbReference type="ChEBI" id="CHEBI:128769"/>
        <dbReference type="EC" id="1.17.7.4"/>
    </reaction>
</comment>
<keyword evidence="4 5" id="KW-0411">Iron-sulfur</keyword>
<feature type="binding site" evidence="5">
    <location>
        <position position="218"/>
    </location>
    <ligand>
        <name>isopentenyl diphosphate</name>
        <dbReference type="ChEBI" id="CHEBI:128769"/>
    </ligand>
</feature>
<feature type="binding site" evidence="5">
    <location>
        <position position="124"/>
    </location>
    <ligand>
        <name>(2E)-4-hydroxy-3-methylbut-2-enyl diphosphate</name>
        <dbReference type="ChEBI" id="CHEBI:128753"/>
    </ligand>
</feature>
<dbReference type="GO" id="GO:0005737">
    <property type="term" value="C:cytoplasm"/>
    <property type="evidence" value="ECO:0007669"/>
    <property type="project" value="UniProtKB-ARBA"/>
</dbReference>
<reference evidence="9" key="1">
    <citation type="submission" date="2010-11" db="EMBL/GenBank/DDBJ databases">
        <title>The complete genome of Mahella australiensis DSM 15567.</title>
        <authorList>
            <consortium name="US DOE Joint Genome Institute (JGI-PGF)"/>
            <person name="Lucas S."/>
            <person name="Copeland A."/>
            <person name="Lapidus A."/>
            <person name="Bruce D."/>
            <person name="Goodwin L."/>
            <person name="Pitluck S."/>
            <person name="Kyrpides N."/>
            <person name="Mavromatis K."/>
            <person name="Pagani I."/>
            <person name="Ivanova N."/>
            <person name="Teshima H."/>
            <person name="Brettin T."/>
            <person name="Detter J.C."/>
            <person name="Han C."/>
            <person name="Tapia R."/>
            <person name="Land M."/>
            <person name="Hauser L."/>
            <person name="Markowitz V."/>
            <person name="Cheng J.-F."/>
            <person name="Hugenholtz P."/>
            <person name="Woyke T."/>
            <person name="Wu D."/>
            <person name="Spring S."/>
            <person name="Pukall R."/>
            <person name="Steenblock K."/>
            <person name="Schneider S."/>
            <person name="Klenk H.-P."/>
            <person name="Eisen J.A."/>
        </authorList>
    </citation>
    <scope>NUCLEOTIDE SEQUENCE [LARGE SCALE GENOMIC DNA]</scope>
    <source>
        <strain evidence="9">DSM 15567 / CIP 107919 / 50-1 BON</strain>
    </source>
</reference>
<dbReference type="CDD" id="cd05687">
    <property type="entry name" value="S1_RPS1_repeat_ec1_hs1"/>
    <property type="match status" value="1"/>
</dbReference>
<dbReference type="InterPro" id="IPR003029">
    <property type="entry name" value="S1_domain"/>
</dbReference>
<dbReference type="EMBL" id="CP002360">
    <property type="protein sequence ID" value="AEE96851.1"/>
    <property type="molecule type" value="Genomic_DNA"/>
</dbReference>
<dbReference type="EC" id="1.17.7.4" evidence="5"/>
<comment type="pathway">
    <text evidence="5">Isoprenoid biosynthesis; dimethylallyl diphosphate biosynthesis; dimethylallyl diphosphate from (2E)-4-hydroxy-3-methylbutenyl diphosphate: step 1/1.</text>
</comment>
<dbReference type="NCBIfam" id="TIGR00216">
    <property type="entry name" value="ispH_lytB"/>
    <property type="match status" value="1"/>
</dbReference>
<dbReference type="PRINTS" id="PR00681">
    <property type="entry name" value="RIBOSOMALS1"/>
</dbReference>
<feature type="binding site" evidence="5">
    <location>
        <position position="220"/>
    </location>
    <ligand>
        <name>dimethylallyl diphosphate</name>
        <dbReference type="ChEBI" id="CHEBI:57623"/>
    </ligand>
</feature>
<comment type="pathway">
    <text evidence="5">Isoprenoid biosynthesis; isopentenyl diphosphate biosynthesis via DXP pathway; isopentenyl diphosphate from 1-deoxy-D-xylulose 5-phosphate: step 6/6.</text>
</comment>
<feature type="binding site" evidence="5">
    <location>
        <position position="42"/>
    </location>
    <ligand>
        <name>(2E)-4-hydroxy-3-methylbut-2-enyl diphosphate</name>
        <dbReference type="ChEBI" id="CHEBI:128753"/>
    </ligand>
</feature>
<feature type="binding site" evidence="5">
    <location>
        <position position="220"/>
    </location>
    <ligand>
        <name>isopentenyl diphosphate</name>
        <dbReference type="ChEBI" id="CHEBI:128769"/>
    </ligand>
</feature>
<feature type="binding site" evidence="5">
    <location>
        <position position="124"/>
    </location>
    <ligand>
        <name>dimethylallyl diphosphate</name>
        <dbReference type="ChEBI" id="CHEBI:57623"/>
    </ligand>
</feature>
<feature type="binding site" evidence="5">
    <location>
        <position position="12"/>
    </location>
    <ligand>
        <name>[4Fe-4S] cluster</name>
        <dbReference type="ChEBI" id="CHEBI:49883"/>
    </ligand>
</feature>
<dbReference type="OrthoDB" id="9804077at2"/>
<feature type="region of interest" description="Disordered" evidence="6">
    <location>
        <begin position="663"/>
        <end position="718"/>
    </location>
</feature>
<dbReference type="GO" id="GO:0051539">
    <property type="term" value="F:4 iron, 4 sulfur cluster binding"/>
    <property type="evidence" value="ECO:0007669"/>
    <property type="project" value="UniProtKB-UniRule"/>
</dbReference>
<dbReference type="GO" id="GO:0046872">
    <property type="term" value="F:metal ion binding"/>
    <property type="evidence" value="ECO:0007669"/>
    <property type="project" value="UniProtKB-KW"/>
</dbReference>
<feature type="domain" description="S1 motif" evidence="7">
    <location>
        <begin position="426"/>
        <end position="492"/>
    </location>
</feature>
<feature type="binding site" evidence="5">
    <location>
        <position position="74"/>
    </location>
    <ligand>
        <name>dimethylallyl diphosphate</name>
        <dbReference type="ChEBI" id="CHEBI:57623"/>
    </ligand>
</feature>
<gene>
    <name evidence="5" type="primary">ispH</name>
    <name evidence="8" type="ordered locus">Mahau_1670</name>
</gene>
<name>F3ZZM5_MAHA5</name>
<evidence type="ECO:0000313" key="9">
    <source>
        <dbReference type="Proteomes" id="UP000008457"/>
    </source>
</evidence>
<keyword evidence="9" id="KW-1185">Reference proteome</keyword>
<dbReference type="HAMAP" id="MF_00191">
    <property type="entry name" value="IspH"/>
    <property type="match status" value="1"/>
</dbReference>
<sequence>MKIIRAETAGFCFGVRRAVDYVYKSIEEHRNERIYTLGPIIHNPQVVEDLASKGVKVLNNVDDIDDGLVIIRSHGAGPDVYERLKAKDLRFIDATCPYVARVHKKVEEYYRKGYQIIIAGEADHPEVIGTNGWCNNTAIIVNDVDEASRLPQLDKVCVVAQTTLNGSKWEDILKILLPKVNELQIFNTICYATSQRQEEALQIAKLSTAVIVIGGRNSSNTRKLYEICCKVCDRAFLIESADEIDNLSIKPDDVVGITAGASTPDGIIEEVITKMEELNKDAQQNIEEHVDEHPEQAPVEETVNDAGVSHGADNDNGRSDEVDFAKGLEETLVTYHVGQMVSGKVASVSDSEIIVSLGGKQDGVIPREEMGLDEGVSPSEVFHIDDDIEAQVKKTARNEEDNLILSRKPLLLRKAWAAIEDAYNTGNNITGVVKEVIKGGILLDVNGIDVFVPASHVSDRYVKDLNVLVGKEMEVKIIEITPKRRRAVGSHKAVIEQEKWQKEEEAWANIREGLRITGKVKNVTDFGAFVDIGGVDGLIHIGDLSWGRIKHPSEVVKPGDTVDVIVLSADKENKKLSLGLKQLQPQPWDYAMDKYKVGDIVRGKVVSITSFGAFVELEPGLEGLVHISQVANKRINKVEDVLKVGDEVQVKIMDVRPEEHRISLSIKEAQGDSDNNSEEKWSKAKADREEKNHSTSVSHQDDGGVTLGDIYPDMKDKF</sequence>